<evidence type="ECO:0000256" key="3">
    <source>
        <dbReference type="ARBA" id="ARBA00023082"/>
    </source>
</evidence>
<dbReference type="GO" id="GO:0016987">
    <property type="term" value="F:sigma factor activity"/>
    <property type="evidence" value="ECO:0007669"/>
    <property type="project" value="UniProtKB-KW"/>
</dbReference>
<evidence type="ECO:0000256" key="4">
    <source>
        <dbReference type="ARBA" id="ARBA00023125"/>
    </source>
</evidence>
<dbReference type="Gene3D" id="1.10.10.10">
    <property type="entry name" value="Winged helix-like DNA-binding domain superfamily/Winged helix DNA-binding domain"/>
    <property type="match status" value="1"/>
</dbReference>
<dbReference type="GO" id="GO:0006352">
    <property type="term" value="P:DNA-templated transcription initiation"/>
    <property type="evidence" value="ECO:0007669"/>
    <property type="project" value="InterPro"/>
</dbReference>
<dbReference type="InterPro" id="IPR007627">
    <property type="entry name" value="RNA_pol_sigma70_r2"/>
</dbReference>
<dbReference type="InterPro" id="IPR014284">
    <property type="entry name" value="RNA_pol_sigma-70_dom"/>
</dbReference>
<dbReference type="SUPFAM" id="SSF88659">
    <property type="entry name" value="Sigma3 and sigma4 domains of RNA polymerase sigma factors"/>
    <property type="match status" value="1"/>
</dbReference>
<dbReference type="InterPro" id="IPR039425">
    <property type="entry name" value="RNA_pol_sigma-70-like"/>
</dbReference>
<dbReference type="SUPFAM" id="SSF88946">
    <property type="entry name" value="Sigma2 domain of RNA polymerase sigma factors"/>
    <property type="match status" value="1"/>
</dbReference>
<dbReference type="InterPro" id="IPR013324">
    <property type="entry name" value="RNA_pol_sigma_r3/r4-like"/>
</dbReference>
<dbReference type="EMBL" id="CP119075">
    <property type="protein sequence ID" value="WED64155.1"/>
    <property type="molecule type" value="Genomic_DNA"/>
</dbReference>
<dbReference type="InterPro" id="IPR013325">
    <property type="entry name" value="RNA_pol_sigma_r2"/>
</dbReference>
<dbReference type="RefSeq" id="WP_330928060.1">
    <property type="nucleotide sequence ID" value="NZ_CP119075.1"/>
</dbReference>
<comment type="similarity">
    <text evidence="1">Belongs to the sigma-70 factor family. ECF subfamily.</text>
</comment>
<sequence>MDEGIGALTRAMGRLEEDAYRRFFHEYFPRLRAYAHRLTQGNTILADDVTQDTFLRVVRHIRPINSSEELWCWLVLLSRCAFLDAVRKERRYLSLLHNYEIDAEIQSSPSRNTIEGHEALSAALRRLHQRERQMLLAKYRDDETNHSIARSHGLSPKAVESRLSRIRAKLKTILPSSIPPPR</sequence>
<gene>
    <name evidence="8" type="ORF">PXH66_17595</name>
</gene>
<keyword evidence="5" id="KW-0804">Transcription</keyword>
<keyword evidence="9" id="KW-1185">Reference proteome</keyword>
<protein>
    <submittedName>
        <fullName evidence="8">Sigma-70 family RNA polymerase sigma factor</fullName>
    </submittedName>
</protein>
<evidence type="ECO:0000313" key="8">
    <source>
        <dbReference type="EMBL" id="WED64155.1"/>
    </source>
</evidence>
<reference evidence="8" key="1">
    <citation type="submission" date="2023-03" db="EMBL/GenBank/DDBJ databases">
        <title>Lomoglobus Profundus gen. nov., sp. nov., a novel member of the phylum Verrucomicrobia, isolated from deep-marine sediment of South China Sea.</title>
        <authorList>
            <person name="Ahmad T."/>
            <person name="Ishaq S.E."/>
            <person name="Wang F."/>
        </authorList>
    </citation>
    <scope>NUCLEOTIDE SEQUENCE</scope>
    <source>
        <strain evidence="8">LMO-M01</strain>
    </source>
</reference>
<evidence type="ECO:0000256" key="2">
    <source>
        <dbReference type="ARBA" id="ARBA00023015"/>
    </source>
</evidence>
<keyword evidence="2" id="KW-0805">Transcription regulation</keyword>
<dbReference type="AlphaFoldDB" id="A0AAE9ZRZ7"/>
<dbReference type="NCBIfam" id="TIGR02937">
    <property type="entry name" value="sigma70-ECF"/>
    <property type="match status" value="1"/>
</dbReference>
<keyword evidence="3" id="KW-0731">Sigma factor</keyword>
<accession>A0AAE9ZRZ7</accession>
<dbReference type="PANTHER" id="PTHR43133">
    <property type="entry name" value="RNA POLYMERASE ECF-TYPE SIGMA FACTO"/>
    <property type="match status" value="1"/>
</dbReference>
<dbReference type="InterPro" id="IPR036388">
    <property type="entry name" value="WH-like_DNA-bd_sf"/>
</dbReference>
<evidence type="ECO:0000256" key="1">
    <source>
        <dbReference type="ARBA" id="ARBA00010641"/>
    </source>
</evidence>
<name>A0AAE9ZRZ7_9BACT</name>
<dbReference type="Gene3D" id="1.10.1740.10">
    <property type="match status" value="1"/>
</dbReference>
<dbReference type="Pfam" id="PF04542">
    <property type="entry name" value="Sigma70_r2"/>
    <property type="match status" value="1"/>
</dbReference>
<evidence type="ECO:0000259" key="7">
    <source>
        <dbReference type="Pfam" id="PF08281"/>
    </source>
</evidence>
<evidence type="ECO:0000313" key="9">
    <source>
        <dbReference type="Proteomes" id="UP001218638"/>
    </source>
</evidence>
<evidence type="ECO:0000259" key="6">
    <source>
        <dbReference type="Pfam" id="PF04542"/>
    </source>
</evidence>
<organism evidence="8 9">
    <name type="scientific">Synoicihabitans lomoniglobus</name>
    <dbReference type="NCBI Taxonomy" id="2909285"/>
    <lineage>
        <taxon>Bacteria</taxon>
        <taxon>Pseudomonadati</taxon>
        <taxon>Verrucomicrobiota</taxon>
        <taxon>Opitutia</taxon>
        <taxon>Opitutales</taxon>
        <taxon>Opitutaceae</taxon>
        <taxon>Synoicihabitans</taxon>
    </lineage>
</organism>
<dbReference type="InterPro" id="IPR013249">
    <property type="entry name" value="RNA_pol_sigma70_r4_t2"/>
</dbReference>
<dbReference type="Proteomes" id="UP001218638">
    <property type="component" value="Chromosome"/>
</dbReference>
<proteinExistence type="inferred from homology"/>
<feature type="domain" description="RNA polymerase sigma-70 region 2" evidence="6">
    <location>
        <begin position="24"/>
        <end position="91"/>
    </location>
</feature>
<keyword evidence="4" id="KW-0238">DNA-binding</keyword>
<dbReference type="GO" id="GO:0003677">
    <property type="term" value="F:DNA binding"/>
    <property type="evidence" value="ECO:0007669"/>
    <property type="project" value="UniProtKB-KW"/>
</dbReference>
<feature type="domain" description="RNA polymerase sigma factor 70 region 4 type 2" evidence="7">
    <location>
        <begin position="118"/>
        <end position="170"/>
    </location>
</feature>
<dbReference type="KEGG" id="slom:PXH66_17595"/>
<dbReference type="Pfam" id="PF08281">
    <property type="entry name" value="Sigma70_r4_2"/>
    <property type="match status" value="1"/>
</dbReference>
<evidence type="ECO:0000256" key="5">
    <source>
        <dbReference type="ARBA" id="ARBA00023163"/>
    </source>
</evidence>
<dbReference type="PANTHER" id="PTHR43133:SF8">
    <property type="entry name" value="RNA POLYMERASE SIGMA FACTOR HI_1459-RELATED"/>
    <property type="match status" value="1"/>
</dbReference>